<comment type="caution">
    <text evidence="1">The sequence shown here is derived from an EMBL/GenBank/DDBJ whole genome shotgun (WGS) entry which is preliminary data.</text>
</comment>
<name>A0A163ATV9_9FLAO</name>
<dbReference type="PROSITE" id="PS51257">
    <property type="entry name" value="PROKAR_LIPOPROTEIN"/>
    <property type="match status" value="1"/>
</dbReference>
<dbReference type="Proteomes" id="UP000076715">
    <property type="component" value="Unassembled WGS sequence"/>
</dbReference>
<protein>
    <submittedName>
        <fullName evidence="1">Uncharacterized protein</fullName>
    </submittedName>
</protein>
<evidence type="ECO:0000313" key="1">
    <source>
        <dbReference type="EMBL" id="KZS40800.1"/>
    </source>
</evidence>
<gene>
    <name evidence="1" type="ORF">AWE51_07565</name>
</gene>
<accession>A0A163ATV9</accession>
<organism evidence="1 2">
    <name type="scientific">Aquimarina aggregata</name>
    <dbReference type="NCBI Taxonomy" id="1642818"/>
    <lineage>
        <taxon>Bacteria</taxon>
        <taxon>Pseudomonadati</taxon>
        <taxon>Bacteroidota</taxon>
        <taxon>Flavobacteriia</taxon>
        <taxon>Flavobacteriales</taxon>
        <taxon>Flavobacteriaceae</taxon>
        <taxon>Aquimarina</taxon>
    </lineage>
</organism>
<dbReference type="OrthoDB" id="1164979at2"/>
<keyword evidence="2" id="KW-1185">Reference proteome</keyword>
<dbReference type="EMBL" id="LQRT01000013">
    <property type="protein sequence ID" value="KZS40800.1"/>
    <property type="molecule type" value="Genomic_DNA"/>
</dbReference>
<dbReference type="AlphaFoldDB" id="A0A163ATV9"/>
<dbReference type="STRING" id="1642818.AWE51_07565"/>
<dbReference type="RefSeq" id="WP_066314566.1">
    <property type="nucleotide sequence ID" value="NZ_LQRT01000013.1"/>
</dbReference>
<proteinExistence type="predicted"/>
<reference evidence="1 2" key="1">
    <citation type="submission" date="2016-01" db="EMBL/GenBank/DDBJ databases">
        <title>The draft genome sequence of Aquimarina sp. RZW4-3-2.</title>
        <authorList>
            <person name="Wang Y."/>
        </authorList>
    </citation>
    <scope>NUCLEOTIDE SEQUENCE [LARGE SCALE GENOMIC DNA]</scope>
    <source>
        <strain evidence="1 2">RZW4-3-2</strain>
    </source>
</reference>
<evidence type="ECO:0000313" key="2">
    <source>
        <dbReference type="Proteomes" id="UP000076715"/>
    </source>
</evidence>
<sequence length="147" mass="16751">MKQFVLIIVILVTSGCANNSSKELDNLAPNADITEKEVILSEEDAYSILIKQKLQEHIDKYIIAQNHPSFSIEKENEYLFSEQRKLIKDVDLVSPLKMISDSIKVTKTKVVFNSGIDTIYTYIKTSQTIVDGKLLKTVKLRFERGKN</sequence>